<dbReference type="EMBL" id="CCRK01000014">
    <property type="protein sequence ID" value="CDZ53069.1"/>
    <property type="molecule type" value="Genomic_DNA"/>
</dbReference>
<dbReference type="Proteomes" id="UP000039660">
    <property type="component" value="Unassembled WGS sequence"/>
</dbReference>
<name>A0A0T7H0P1_NEOGA</name>
<proteinExistence type="predicted"/>
<reference evidence="1 2" key="1">
    <citation type="submission" date="2014-08" db="EMBL/GenBank/DDBJ databases">
        <authorList>
            <person name="Chen Y.-H."/>
        </authorList>
    </citation>
    <scope>NUCLEOTIDE SEQUENCE [LARGE SCALE GENOMIC DNA]</scope>
</reference>
<evidence type="ECO:0000313" key="1">
    <source>
        <dbReference type="EMBL" id="CDZ53069.1"/>
    </source>
</evidence>
<protein>
    <submittedName>
        <fullName evidence="1">Uncharacterized protein</fullName>
    </submittedName>
</protein>
<accession>A0A0T7H0P1</accession>
<gene>
    <name evidence="1" type="ORF">NGAL_HAMBI1189_48030</name>
</gene>
<sequence length="107" mass="11942">MHRRLLVDEDTVIDLMAQAALNQHMIDLLATYLLRTFHPDSHKAWLDDLEKAFAEPVGLPSGATEHQAVLLSDVAVHIHERGRQLVGRLRGNMEADRAADRLGVRGS</sequence>
<evidence type="ECO:0000313" key="2">
    <source>
        <dbReference type="Proteomes" id="UP000039660"/>
    </source>
</evidence>
<dbReference type="AlphaFoldDB" id="A0A0T7H0P1"/>
<organism evidence="1 2">
    <name type="scientific">Neorhizobium galegae bv. officinalis</name>
    <dbReference type="NCBI Taxonomy" id="323656"/>
    <lineage>
        <taxon>Bacteria</taxon>
        <taxon>Pseudomonadati</taxon>
        <taxon>Pseudomonadota</taxon>
        <taxon>Alphaproteobacteria</taxon>
        <taxon>Hyphomicrobiales</taxon>
        <taxon>Rhizobiaceae</taxon>
        <taxon>Rhizobium/Agrobacterium group</taxon>
        <taxon>Neorhizobium</taxon>
    </lineage>
</organism>